<dbReference type="PANTHER" id="PTHR33395:SF22">
    <property type="entry name" value="REVERSE TRANSCRIPTASE DOMAIN-CONTAINING PROTEIN"/>
    <property type="match status" value="1"/>
</dbReference>
<feature type="domain" description="USP" evidence="1">
    <location>
        <begin position="1"/>
        <end position="63"/>
    </location>
</feature>
<dbReference type="Gene3D" id="3.90.70.10">
    <property type="entry name" value="Cysteine proteinases"/>
    <property type="match status" value="1"/>
</dbReference>
<proteinExistence type="predicted"/>
<dbReference type="GO" id="GO:0004843">
    <property type="term" value="F:cysteine-type deubiquitinase activity"/>
    <property type="evidence" value="ECO:0007669"/>
    <property type="project" value="InterPro"/>
</dbReference>
<evidence type="ECO:0000313" key="3">
    <source>
        <dbReference type="Proteomes" id="UP000663879"/>
    </source>
</evidence>
<gene>
    <name evidence="2" type="ORF">OXX778_LOCUS19981</name>
</gene>
<name>A0A814MAR0_9BILA</name>
<feature type="non-terminal residue" evidence="2">
    <location>
        <position position="1"/>
    </location>
</feature>
<dbReference type="GO" id="GO:0016579">
    <property type="term" value="P:protein deubiquitination"/>
    <property type="evidence" value="ECO:0007669"/>
    <property type="project" value="InterPro"/>
</dbReference>
<dbReference type="OrthoDB" id="416454at2759"/>
<evidence type="ECO:0000259" key="1">
    <source>
        <dbReference type="PROSITE" id="PS50235"/>
    </source>
</evidence>
<dbReference type="Proteomes" id="UP000663879">
    <property type="component" value="Unassembled WGS sequence"/>
</dbReference>
<dbReference type="SUPFAM" id="SSF54001">
    <property type="entry name" value="Cysteine proteinases"/>
    <property type="match status" value="1"/>
</dbReference>
<dbReference type="PANTHER" id="PTHR33395">
    <property type="entry name" value="TRANSCRIPTASE, PUTATIVE-RELATED-RELATED"/>
    <property type="match status" value="1"/>
</dbReference>
<dbReference type="EMBL" id="CAJNOC010006370">
    <property type="protein sequence ID" value="CAF1076370.1"/>
    <property type="molecule type" value="Genomic_DNA"/>
</dbReference>
<reference evidence="2" key="1">
    <citation type="submission" date="2021-02" db="EMBL/GenBank/DDBJ databases">
        <authorList>
            <person name="Nowell W R."/>
        </authorList>
    </citation>
    <scope>NUCLEOTIDE SEQUENCE</scope>
    <source>
        <strain evidence="2">Ploen Becks lab</strain>
    </source>
</reference>
<dbReference type="InterPro" id="IPR038765">
    <property type="entry name" value="Papain-like_cys_pep_sf"/>
</dbReference>
<dbReference type="PROSITE" id="PS50235">
    <property type="entry name" value="USP_3"/>
    <property type="match status" value="1"/>
</dbReference>
<keyword evidence="3" id="KW-1185">Reference proteome</keyword>
<dbReference type="InterPro" id="IPR001394">
    <property type="entry name" value="Peptidase_C19_UCH"/>
</dbReference>
<organism evidence="2 3">
    <name type="scientific">Brachionus calyciflorus</name>
    <dbReference type="NCBI Taxonomy" id="104777"/>
    <lineage>
        <taxon>Eukaryota</taxon>
        <taxon>Metazoa</taxon>
        <taxon>Spiralia</taxon>
        <taxon>Gnathifera</taxon>
        <taxon>Rotifera</taxon>
        <taxon>Eurotatoria</taxon>
        <taxon>Monogononta</taxon>
        <taxon>Pseudotrocha</taxon>
        <taxon>Ploima</taxon>
        <taxon>Brachionidae</taxon>
        <taxon>Brachionus</taxon>
    </lineage>
</organism>
<dbReference type="AlphaFoldDB" id="A0A814MAR0"/>
<comment type="caution">
    <text evidence="2">The sequence shown here is derived from an EMBL/GenBank/DDBJ whole genome shotgun (WGS) entry which is preliminary data.</text>
</comment>
<dbReference type="InterPro" id="IPR028889">
    <property type="entry name" value="USP"/>
</dbReference>
<accession>A0A814MAR0</accession>
<sequence length="269" mass="30724">DKLINAFKRVKKAVLFCGSNANVGHYVAHIKKDNQWVIYNDEKVAKSENPPKNLAYLYFYKRCMLKTGNDTILLGCIYRPPRVKFNKALNESLLHARKLYDEKKITGWCGDFNFPLIKWDENFSPSSFNTQKDSGLSDPELESRTCKSFEIDGNVAFSLGRISEILSSLKSDKSTGPDDMNPYFLKFCSKSIALPLSIIFNNSLLNGEVPELWKLANVTPLHKNGSKLESSNYRPVSLTFVPGKIMERIVREELVYYLIENKLISPKQH</sequence>
<protein>
    <recommendedName>
        <fullName evidence="1">USP domain-containing protein</fullName>
    </recommendedName>
</protein>
<evidence type="ECO:0000313" key="2">
    <source>
        <dbReference type="EMBL" id="CAF1076370.1"/>
    </source>
</evidence>
<dbReference type="Pfam" id="PF00443">
    <property type="entry name" value="UCH"/>
    <property type="match status" value="1"/>
</dbReference>